<dbReference type="SUPFAM" id="SSF46785">
    <property type="entry name" value="Winged helix' DNA-binding domain"/>
    <property type="match status" value="1"/>
</dbReference>
<dbReference type="Proteomes" id="UP000761264">
    <property type="component" value="Unassembled WGS sequence"/>
</dbReference>
<evidence type="ECO:0000256" key="3">
    <source>
        <dbReference type="ARBA" id="ARBA00023163"/>
    </source>
</evidence>
<evidence type="ECO:0000259" key="4">
    <source>
        <dbReference type="PROSITE" id="PS50956"/>
    </source>
</evidence>
<keyword evidence="2" id="KW-0238">DNA-binding</keyword>
<dbReference type="Pfam" id="PF13404">
    <property type="entry name" value="HTH_AsnC-type"/>
    <property type="match status" value="1"/>
</dbReference>
<feature type="domain" description="HTH asnC-type" evidence="4">
    <location>
        <begin position="18"/>
        <end position="79"/>
    </location>
</feature>
<keyword evidence="3" id="KW-0804">Transcription</keyword>
<dbReference type="InterPro" id="IPR019887">
    <property type="entry name" value="Tscrpt_reg_AsnC/Lrp_C"/>
</dbReference>
<accession>A0A967EZI0</accession>
<evidence type="ECO:0000313" key="5">
    <source>
        <dbReference type="EMBL" id="NIA70338.1"/>
    </source>
</evidence>
<dbReference type="SMART" id="SM00344">
    <property type="entry name" value="HTH_ASNC"/>
    <property type="match status" value="1"/>
</dbReference>
<dbReference type="RefSeq" id="WP_167226824.1">
    <property type="nucleotide sequence ID" value="NZ_JAAQPH010000013.1"/>
</dbReference>
<dbReference type="GO" id="GO:0005829">
    <property type="term" value="C:cytosol"/>
    <property type="evidence" value="ECO:0007669"/>
    <property type="project" value="TreeGrafter"/>
</dbReference>
<dbReference type="PANTHER" id="PTHR30154:SF53">
    <property type="entry name" value="HTH-TYPE TRANSCRIPTIONAL REGULATOR LRPC"/>
    <property type="match status" value="1"/>
</dbReference>
<dbReference type="InterPro" id="IPR019888">
    <property type="entry name" value="Tscrpt_reg_AsnC-like"/>
</dbReference>
<dbReference type="Gene3D" id="1.10.10.10">
    <property type="entry name" value="Winged helix-like DNA-binding domain superfamily/Winged helix DNA-binding domain"/>
    <property type="match status" value="1"/>
</dbReference>
<keyword evidence="6" id="KW-1185">Reference proteome</keyword>
<evidence type="ECO:0000256" key="1">
    <source>
        <dbReference type="ARBA" id="ARBA00023015"/>
    </source>
</evidence>
<dbReference type="PANTHER" id="PTHR30154">
    <property type="entry name" value="LEUCINE-RESPONSIVE REGULATORY PROTEIN"/>
    <property type="match status" value="1"/>
</dbReference>
<dbReference type="Pfam" id="PF01037">
    <property type="entry name" value="AsnC_trans_reg"/>
    <property type="match status" value="1"/>
</dbReference>
<dbReference type="SUPFAM" id="SSF54909">
    <property type="entry name" value="Dimeric alpha+beta barrel"/>
    <property type="match status" value="1"/>
</dbReference>
<organism evidence="5 6">
    <name type="scientific">Pelagibius litoralis</name>
    <dbReference type="NCBI Taxonomy" id="374515"/>
    <lineage>
        <taxon>Bacteria</taxon>
        <taxon>Pseudomonadati</taxon>
        <taxon>Pseudomonadota</taxon>
        <taxon>Alphaproteobacteria</taxon>
        <taxon>Rhodospirillales</taxon>
        <taxon>Rhodovibrionaceae</taxon>
        <taxon>Pelagibius</taxon>
    </lineage>
</organism>
<protein>
    <submittedName>
        <fullName evidence="5">Lrp/AsnC family transcriptional regulator</fullName>
    </submittedName>
</protein>
<dbReference type="InterPro" id="IPR011008">
    <property type="entry name" value="Dimeric_a/b-barrel"/>
</dbReference>
<keyword evidence="1" id="KW-0805">Transcription regulation</keyword>
<dbReference type="GO" id="GO:0043200">
    <property type="term" value="P:response to amino acid"/>
    <property type="evidence" value="ECO:0007669"/>
    <property type="project" value="TreeGrafter"/>
</dbReference>
<reference evidence="5" key="1">
    <citation type="submission" date="2020-03" db="EMBL/GenBank/DDBJ databases">
        <title>Genome of Pelagibius litoralis DSM 21314T.</title>
        <authorList>
            <person name="Wang G."/>
        </authorList>
    </citation>
    <scope>NUCLEOTIDE SEQUENCE</scope>
    <source>
        <strain evidence="5">DSM 21314</strain>
    </source>
</reference>
<evidence type="ECO:0000256" key="2">
    <source>
        <dbReference type="ARBA" id="ARBA00023125"/>
    </source>
</evidence>
<evidence type="ECO:0000313" key="6">
    <source>
        <dbReference type="Proteomes" id="UP000761264"/>
    </source>
</evidence>
<sequence>MAKEMNPVKRDRPPPVSIDDVDRKLLRLLAEDATRKYAELGEAVHLTAPAVHERVKRLKRDGVITGTVATLDGKKIGCPLLAFIHVDTDGWGLTDSVLELGGLADVEEIHSAAGDTCVILKVRMRGTQDLEALLARIYRFEGVRSIRSHVVLNTYLERGPKPEIEIGGSAE</sequence>
<dbReference type="PROSITE" id="PS50956">
    <property type="entry name" value="HTH_ASNC_2"/>
    <property type="match status" value="1"/>
</dbReference>
<proteinExistence type="predicted"/>
<name>A0A967EZI0_9PROT</name>
<dbReference type="EMBL" id="JAAQPH010000013">
    <property type="protein sequence ID" value="NIA70338.1"/>
    <property type="molecule type" value="Genomic_DNA"/>
</dbReference>
<dbReference type="InterPro" id="IPR000485">
    <property type="entry name" value="AsnC-type_HTH_dom"/>
</dbReference>
<dbReference type="PRINTS" id="PR00033">
    <property type="entry name" value="HTHASNC"/>
</dbReference>
<gene>
    <name evidence="5" type="ORF">HBA54_17160</name>
</gene>
<dbReference type="GO" id="GO:0043565">
    <property type="term" value="F:sequence-specific DNA binding"/>
    <property type="evidence" value="ECO:0007669"/>
    <property type="project" value="InterPro"/>
</dbReference>
<dbReference type="AlphaFoldDB" id="A0A967EZI0"/>
<dbReference type="InterPro" id="IPR036388">
    <property type="entry name" value="WH-like_DNA-bd_sf"/>
</dbReference>
<dbReference type="InterPro" id="IPR036390">
    <property type="entry name" value="WH_DNA-bd_sf"/>
</dbReference>
<comment type="caution">
    <text evidence="5">The sequence shown here is derived from an EMBL/GenBank/DDBJ whole genome shotgun (WGS) entry which is preliminary data.</text>
</comment>
<dbReference type="Gene3D" id="3.30.70.920">
    <property type="match status" value="1"/>
</dbReference>